<dbReference type="SUPFAM" id="SSF53720">
    <property type="entry name" value="ALDH-like"/>
    <property type="match status" value="1"/>
</dbReference>
<reference evidence="1" key="1">
    <citation type="submission" date="2021-02" db="EMBL/GenBank/DDBJ databases">
        <authorList>
            <person name="Nowell W R."/>
        </authorList>
    </citation>
    <scope>NUCLEOTIDE SEQUENCE</scope>
</reference>
<evidence type="ECO:0000313" key="1">
    <source>
        <dbReference type="EMBL" id="CAF1345980.1"/>
    </source>
</evidence>
<dbReference type="InterPro" id="IPR016162">
    <property type="entry name" value="Ald_DH_N"/>
</dbReference>
<evidence type="ECO:0000313" key="3">
    <source>
        <dbReference type="Proteomes" id="UP000663854"/>
    </source>
</evidence>
<dbReference type="Gene3D" id="3.40.605.10">
    <property type="entry name" value="Aldehyde Dehydrogenase, Chain A, domain 1"/>
    <property type="match status" value="1"/>
</dbReference>
<feature type="non-terminal residue" evidence="1">
    <location>
        <position position="1"/>
    </location>
</feature>
<dbReference type="Proteomes" id="UP000663870">
    <property type="component" value="Unassembled WGS sequence"/>
</dbReference>
<sequence>DLDKAIEAAAKDFQHDSSWRKVDPAARAQLIYKLANLLPRVVDYLAVKIVELAKKRIIGNPFDSTTEQGP</sequence>
<keyword evidence="4" id="KW-1185">Reference proteome</keyword>
<dbReference type="Proteomes" id="UP000663854">
    <property type="component" value="Unassembled WGS sequence"/>
</dbReference>
<comment type="caution">
    <text evidence="1">The sequence shown here is derived from an EMBL/GenBank/DDBJ whole genome shotgun (WGS) entry which is preliminary data.</text>
</comment>
<dbReference type="InterPro" id="IPR016161">
    <property type="entry name" value="Ald_DH/histidinol_DH"/>
</dbReference>
<protein>
    <recommendedName>
        <fullName evidence="5">Aldehyde dehydrogenase</fullName>
    </recommendedName>
</protein>
<dbReference type="EMBL" id="CAJNOL010005057">
    <property type="protein sequence ID" value="CAF1599276.1"/>
    <property type="molecule type" value="Genomic_DNA"/>
</dbReference>
<name>A0A815GWR0_9BILA</name>
<accession>A0A815GWR0</accession>
<evidence type="ECO:0000313" key="2">
    <source>
        <dbReference type="EMBL" id="CAF1599276.1"/>
    </source>
</evidence>
<dbReference type="AlphaFoldDB" id="A0A815GWR0"/>
<proteinExistence type="predicted"/>
<evidence type="ECO:0000313" key="4">
    <source>
        <dbReference type="Proteomes" id="UP000663870"/>
    </source>
</evidence>
<dbReference type="EMBL" id="CAJNOH010003700">
    <property type="protein sequence ID" value="CAF1345980.1"/>
    <property type="molecule type" value="Genomic_DNA"/>
</dbReference>
<organism evidence="1 3">
    <name type="scientific">Rotaria sordida</name>
    <dbReference type="NCBI Taxonomy" id="392033"/>
    <lineage>
        <taxon>Eukaryota</taxon>
        <taxon>Metazoa</taxon>
        <taxon>Spiralia</taxon>
        <taxon>Gnathifera</taxon>
        <taxon>Rotifera</taxon>
        <taxon>Eurotatoria</taxon>
        <taxon>Bdelloidea</taxon>
        <taxon>Philodinida</taxon>
        <taxon>Philodinidae</taxon>
        <taxon>Rotaria</taxon>
    </lineage>
</organism>
<gene>
    <name evidence="2" type="ORF">JXQ802_LOCUS48105</name>
    <name evidence="1" type="ORF">PYM288_LOCUS32137</name>
</gene>
<dbReference type="GO" id="GO:0016491">
    <property type="term" value="F:oxidoreductase activity"/>
    <property type="evidence" value="ECO:0007669"/>
    <property type="project" value="InterPro"/>
</dbReference>
<evidence type="ECO:0008006" key="5">
    <source>
        <dbReference type="Google" id="ProtNLM"/>
    </source>
</evidence>